<dbReference type="PANTHER" id="PTHR48043:SF145">
    <property type="entry name" value="FI06409P-RELATED"/>
    <property type="match status" value="1"/>
</dbReference>
<dbReference type="PROSITE" id="PS00375">
    <property type="entry name" value="UDPGT"/>
    <property type="match status" value="1"/>
</dbReference>
<dbReference type="Gene3D" id="3.40.50.2000">
    <property type="entry name" value="Glycogen Phosphorylase B"/>
    <property type="match status" value="2"/>
</dbReference>
<name>A0ABP0IR87_9DINO</name>
<keyword evidence="1 3" id="KW-0328">Glycosyltransferase</keyword>
<proteinExistence type="inferred from homology"/>
<dbReference type="EMBL" id="CAXAMM010004514">
    <property type="protein sequence ID" value="CAK9003848.1"/>
    <property type="molecule type" value="Genomic_DNA"/>
</dbReference>
<feature type="signal peptide" evidence="5">
    <location>
        <begin position="1"/>
        <end position="19"/>
    </location>
</feature>
<accession>A0ABP0IR87</accession>
<keyword evidence="4" id="KW-0472">Membrane</keyword>
<reference evidence="6 7" key="1">
    <citation type="submission" date="2024-02" db="EMBL/GenBank/DDBJ databases">
        <authorList>
            <person name="Chen Y."/>
            <person name="Shah S."/>
            <person name="Dougan E. K."/>
            <person name="Thang M."/>
            <person name="Chan C."/>
        </authorList>
    </citation>
    <scope>NUCLEOTIDE SEQUENCE [LARGE SCALE GENOMIC DNA]</scope>
</reference>
<evidence type="ECO:0000256" key="4">
    <source>
        <dbReference type="SAM" id="Phobius"/>
    </source>
</evidence>
<comment type="caution">
    <text evidence="6">The sequence shown here is derived from an EMBL/GenBank/DDBJ whole genome shotgun (WGS) entry which is preliminary data.</text>
</comment>
<keyword evidence="2 3" id="KW-0808">Transferase</keyword>
<evidence type="ECO:0000313" key="6">
    <source>
        <dbReference type="EMBL" id="CAK9003848.1"/>
    </source>
</evidence>
<dbReference type="Proteomes" id="UP001642464">
    <property type="component" value="Unassembled WGS sequence"/>
</dbReference>
<keyword evidence="5" id="KW-0732">Signal</keyword>
<dbReference type="InterPro" id="IPR035595">
    <property type="entry name" value="UDP_glycos_trans_CS"/>
</dbReference>
<evidence type="ECO:0000256" key="1">
    <source>
        <dbReference type="ARBA" id="ARBA00022676"/>
    </source>
</evidence>
<evidence type="ECO:0000313" key="7">
    <source>
        <dbReference type="Proteomes" id="UP001642464"/>
    </source>
</evidence>
<evidence type="ECO:0000256" key="5">
    <source>
        <dbReference type="SAM" id="SignalP"/>
    </source>
</evidence>
<sequence length="544" mass="60688">MAPWPLLLAAITSTTSAWAAQIAVAPKHILVTGGIMKSHQLSLVPIIEALLERGHQVTFVLPNSSEAHGWFPEGIGRARLLHLGPEDGGIESIKIPDMKNLAAHQKIAAFLEYLWNYRRMVDKPLFGVTDDLKKLLEQSSFDVAFASSITLGCTQVLSRSGLPWIGFMSISAQPEFVIQDTDLLCNYPNMVNPRSLNELKESLWMRVQNRIECKLLHAYTYFVAWMLNGMLRDRGFRKAPNVIDLLMAAPINVMLGGPPLQLPMQLPAKVQVVGVVERATPRPLPSELAAWLGDHEKTVLYISMGTKYELSREICQKLVEILRRLQNDSLRILWSLRPQQQELLQDLLPSPSSTMRIEAFTPQPEVLAHPSVKVFLSHCGWGGVTDTLAAGVPTLAYPSFSDQRGNAQRLVDLGAALLVQPDFQNLEEATRQLLQESSFALRARRAGEALRTLGGADRVVELLEAAAEGRYLEAPPEVQRAVNQVDPFLHRTHEVEMVLSTAFACFCFLLSLCIFTCCCRCCLWCCCSWTSKPKRKVSGRKKQQ</sequence>
<feature type="chain" id="PRO_5046890532" evidence="5">
    <location>
        <begin position="20"/>
        <end position="544"/>
    </location>
</feature>
<evidence type="ECO:0000256" key="3">
    <source>
        <dbReference type="RuleBase" id="RU003718"/>
    </source>
</evidence>
<dbReference type="SUPFAM" id="SSF53756">
    <property type="entry name" value="UDP-Glycosyltransferase/glycogen phosphorylase"/>
    <property type="match status" value="1"/>
</dbReference>
<protein>
    <submittedName>
        <fullName evidence="6">UDP-glucuronosyltransferase 2B19 (UDPGT 2B19)</fullName>
    </submittedName>
</protein>
<dbReference type="Pfam" id="PF00201">
    <property type="entry name" value="UDPGT"/>
    <property type="match status" value="1"/>
</dbReference>
<keyword evidence="4" id="KW-1133">Transmembrane helix</keyword>
<dbReference type="InterPro" id="IPR050271">
    <property type="entry name" value="UDP-glycosyltransferase"/>
</dbReference>
<comment type="similarity">
    <text evidence="3">Belongs to the UDP-glycosyltransferase family.</text>
</comment>
<evidence type="ECO:0000256" key="2">
    <source>
        <dbReference type="ARBA" id="ARBA00022679"/>
    </source>
</evidence>
<feature type="transmembrane region" description="Helical" evidence="4">
    <location>
        <begin position="497"/>
        <end position="526"/>
    </location>
</feature>
<dbReference type="InterPro" id="IPR002213">
    <property type="entry name" value="UDP_glucos_trans"/>
</dbReference>
<dbReference type="PANTHER" id="PTHR48043">
    <property type="entry name" value="EG:EG0003.4 PROTEIN-RELATED"/>
    <property type="match status" value="1"/>
</dbReference>
<gene>
    <name evidence="6" type="ORF">SCF082_LOCUS7930</name>
</gene>
<keyword evidence="4" id="KW-0812">Transmembrane</keyword>
<dbReference type="CDD" id="cd03784">
    <property type="entry name" value="GT1_Gtf-like"/>
    <property type="match status" value="1"/>
</dbReference>
<keyword evidence="7" id="KW-1185">Reference proteome</keyword>
<organism evidence="6 7">
    <name type="scientific">Durusdinium trenchii</name>
    <dbReference type="NCBI Taxonomy" id="1381693"/>
    <lineage>
        <taxon>Eukaryota</taxon>
        <taxon>Sar</taxon>
        <taxon>Alveolata</taxon>
        <taxon>Dinophyceae</taxon>
        <taxon>Suessiales</taxon>
        <taxon>Symbiodiniaceae</taxon>
        <taxon>Durusdinium</taxon>
    </lineage>
</organism>